<protein>
    <submittedName>
        <fullName evidence="1">Uncharacterized protein</fullName>
    </submittedName>
</protein>
<keyword evidence="2" id="KW-1185">Reference proteome</keyword>
<dbReference type="AlphaFoldDB" id="A0A1A9UIB3"/>
<evidence type="ECO:0000313" key="2">
    <source>
        <dbReference type="Proteomes" id="UP000078200"/>
    </source>
</evidence>
<evidence type="ECO:0000313" key="1">
    <source>
        <dbReference type="EnsemblMetazoa" id="GAUT005827-PA"/>
    </source>
</evidence>
<dbReference type="VEuPathDB" id="VectorBase:GAUT005827"/>
<sequence>MELALGTKLRPEEESTLKDPFKAKAGSLDNMRTCKITKIEIIGLGQYTSATLLLTGTPACAGLTYMMTQQLMLCFWKLLALSNLAEFSLVPYEKITEHFQKRRPLALTVHTGVLCLYLRFFFICEPAVEMFVDTNGSANDDLTSMVRQSGSGFSLLTVNPNKQRRSLAAPTLSFGTAVGTLGTVSCNVSEFQLSEASSGLVFARKRIRGRETNDCRLCSSFRLSALLLKHFWWYPEEHSFGFPGSQVSNCILDYILNARTFSLYVEKCEENNQSFVKGWIYTKVFNTGFNLSFHTPQKISYLKCDLLKEKIEAGNNVEEKLRLRKSHDLHLQNGERDRNCLVED</sequence>
<dbReference type="Proteomes" id="UP000078200">
    <property type="component" value="Unassembled WGS sequence"/>
</dbReference>
<accession>A0A1A9UIB3</accession>
<dbReference type="EnsemblMetazoa" id="GAUT005827-RA">
    <property type="protein sequence ID" value="GAUT005827-PA"/>
    <property type="gene ID" value="GAUT005827"/>
</dbReference>
<organism evidence="1 2">
    <name type="scientific">Glossina austeni</name>
    <name type="common">Savannah tsetse fly</name>
    <dbReference type="NCBI Taxonomy" id="7395"/>
    <lineage>
        <taxon>Eukaryota</taxon>
        <taxon>Metazoa</taxon>
        <taxon>Ecdysozoa</taxon>
        <taxon>Arthropoda</taxon>
        <taxon>Hexapoda</taxon>
        <taxon>Insecta</taxon>
        <taxon>Pterygota</taxon>
        <taxon>Neoptera</taxon>
        <taxon>Endopterygota</taxon>
        <taxon>Diptera</taxon>
        <taxon>Brachycera</taxon>
        <taxon>Muscomorpha</taxon>
        <taxon>Hippoboscoidea</taxon>
        <taxon>Glossinidae</taxon>
        <taxon>Glossina</taxon>
    </lineage>
</organism>
<reference evidence="1" key="1">
    <citation type="submission" date="2020-05" db="UniProtKB">
        <authorList>
            <consortium name="EnsemblMetazoa"/>
        </authorList>
    </citation>
    <scope>IDENTIFICATION</scope>
    <source>
        <strain evidence="1">TTRI</strain>
    </source>
</reference>
<proteinExistence type="predicted"/>
<name>A0A1A9UIB3_GLOAU</name>